<proteinExistence type="predicted"/>
<dbReference type="Pfam" id="PF21818">
    <property type="entry name" value="DUF6884"/>
    <property type="match status" value="1"/>
</dbReference>
<dbReference type="InterPro" id="IPR049251">
    <property type="entry name" value="DUF6884"/>
</dbReference>
<dbReference type="RefSeq" id="WP_289963992.1">
    <property type="nucleotide sequence ID" value="NZ_JAUEOZ010000003.1"/>
</dbReference>
<gene>
    <name evidence="2" type="ORF">QWJ08_21015</name>
</gene>
<evidence type="ECO:0000259" key="1">
    <source>
        <dbReference type="Pfam" id="PF21818"/>
    </source>
</evidence>
<keyword evidence="3" id="KW-1185">Reference proteome</keyword>
<name>A0ABT7Y709_9VIBR</name>
<accession>A0ABT7Y709</accession>
<evidence type="ECO:0000313" key="2">
    <source>
        <dbReference type="EMBL" id="MDN2483837.1"/>
    </source>
</evidence>
<organism evidence="2 3">
    <name type="scientific">Vibrio agarivorans</name>
    <dbReference type="NCBI Taxonomy" id="153622"/>
    <lineage>
        <taxon>Bacteria</taxon>
        <taxon>Pseudomonadati</taxon>
        <taxon>Pseudomonadota</taxon>
        <taxon>Gammaproteobacteria</taxon>
        <taxon>Vibrionales</taxon>
        <taxon>Vibrionaceae</taxon>
        <taxon>Vibrio</taxon>
    </lineage>
</organism>
<dbReference type="Proteomes" id="UP001169719">
    <property type="component" value="Unassembled WGS sequence"/>
</dbReference>
<dbReference type="EMBL" id="JAUEOZ010000003">
    <property type="protein sequence ID" value="MDN2483837.1"/>
    <property type="molecule type" value="Genomic_DNA"/>
</dbReference>
<protein>
    <recommendedName>
        <fullName evidence="1">DUF6884 domain-containing protein</fullName>
    </recommendedName>
</protein>
<reference evidence="2" key="1">
    <citation type="submission" date="2024-05" db="EMBL/GenBank/DDBJ databases">
        <title>Genome Sequences of Four Agar- Degrading Marine Bacteria.</title>
        <authorList>
            <person name="Phillips E.K."/>
            <person name="Shaffer J.C."/>
            <person name="Henson M.W."/>
            <person name="Temperton B."/>
            <person name="Thrash C.J."/>
            <person name="Martin M.O."/>
        </authorList>
    </citation>
    <scope>NUCLEOTIDE SEQUENCE</scope>
    <source>
        <strain evidence="2">EKP203</strain>
    </source>
</reference>
<feature type="domain" description="DUF6884" evidence="1">
    <location>
        <begin position="7"/>
        <end position="118"/>
    </location>
</feature>
<evidence type="ECO:0000313" key="3">
    <source>
        <dbReference type="Proteomes" id="UP001169719"/>
    </source>
</evidence>
<sequence>MMKPTLIIPCTDDKNEGKHKAIDLYTGNVYSTLKANSVSLDDFNIIIVSALHGFISASETISDYDRKMSDQDLDSYVKKHSTKAAKLLEHAEPGELYVVLPKAYQQAFDLMMTKTRFKKALSGFQSVFISRGQRGNLQQLSILKSIITKSENFEQTLFRSGIASKDEWLGYSIADQFKGYSLAYVKPEQNTPLFWYLLEDLTNGKKAFLDNGVITLVGQGKSIDATQVIEQYKALVETMSKKHSKHLSIVIPDDPFSPENSLNIVKNNAESIRWLAKRTDLILPVHKAPDIKQHAISMLKAINYASVRIGIPCKKEIKTDDGSKVDIRLSEEDIQKILFLKTKGKRPRALVKKVHFLGLSEKSRGDAYKNRLGICKAFGISMSLDANRTTAVLGNELTSQRAGSVLMREQRTGLINGKIEGDICYQRHNKIAEWDEPMLHTKALDLISEDGQAFIELWNEHNPTWDVNDDFESDESRSEYLEEMLMGYPSILEGELVEVLKKMFISAFQMPKHNPNNFEKRVSVISELFSNDRKQPTQTLLF</sequence>
<comment type="caution">
    <text evidence="2">The sequence shown here is derived from an EMBL/GenBank/DDBJ whole genome shotgun (WGS) entry which is preliminary data.</text>
</comment>